<evidence type="ECO:0000256" key="9">
    <source>
        <dbReference type="ARBA" id="ARBA00023180"/>
    </source>
</evidence>
<keyword evidence="5" id="KW-0677">Repeat</keyword>
<evidence type="ECO:0000313" key="13">
    <source>
        <dbReference type="EMBL" id="CAE7553076.1"/>
    </source>
</evidence>
<comment type="subcellular location">
    <subcellularLocation>
        <location evidence="1">Membrane</location>
        <topology evidence="1">Single-pass membrane protein</topology>
    </subcellularLocation>
</comment>
<evidence type="ECO:0000256" key="2">
    <source>
        <dbReference type="ARBA" id="ARBA00022441"/>
    </source>
</evidence>
<protein>
    <submittedName>
        <fullName evidence="13">Lgals3bpb protein</fullName>
    </submittedName>
</protein>
<keyword evidence="9" id="KW-0325">Glycoprotein</keyword>
<dbReference type="Pfam" id="PF07699">
    <property type="entry name" value="Ephrin_rec_like"/>
    <property type="match status" value="1"/>
</dbReference>
<dbReference type="SUPFAM" id="SSF117281">
    <property type="entry name" value="Kelch motif"/>
    <property type="match status" value="1"/>
</dbReference>
<evidence type="ECO:0000256" key="3">
    <source>
        <dbReference type="ARBA" id="ARBA00022692"/>
    </source>
</evidence>
<gene>
    <name evidence="13" type="primary">lgals3bpb</name>
    <name evidence="13" type="ORF">SNAT2548_LOCUS31062</name>
</gene>
<dbReference type="PRINTS" id="PR00258">
    <property type="entry name" value="SPERACTRCPTR"/>
</dbReference>
<dbReference type="SUPFAM" id="SSF56487">
    <property type="entry name" value="SRCR-like"/>
    <property type="match status" value="1"/>
</dbReference>
<feature type="compositionally biased region" description="Basic and acidic residues" evidence="10">
    <location>
        <begin position="1300"/>
        <end position="1320"/>
    </location>
</feature>
<feature type="transmembrane region" description="Helical" evidence="11">
    <location>
        <begin position="1401"/>
        <end position="1422"/>
    </location>
</feature>
<evidence type="ECO:0000259" key="12">
    <source>
        <dbReference type="PROSITE" id="PS50287"/>
    </source>
</evidence>
<dbReference type="SMART" id="SM00202">
    <property type="entry name" value="SR"/>
    <property type="match status" value="1"/>
</dbReference>
<dbReference type="InterPro" id="IPR011641">
    <property type="entry name" value="Tyr-kin_ephrin_A/B_rcpt-like"/>
</dbReference>
<feature type="domain" description="SRCR" evidence="12">
    <location>
        <begin position="107"/>
        <end position="222"/>
    </location>
</feature>
<evidence type="ECO:0000256" key="8">
    <source>
        <dbReference type="ARBA" id="ARBA00023157"/>
    </source>
</evidence>
<feature type="transmembrane region" description="Helical" evidence="11">
    <location>
        <begin position="1595"/>
        <end position="1619"/>
    </location>
</feature>
<dbReference type="PANTHER" id="PTHR46093">
    <property type="entry name" value="ACYL-COA-BINDING DOMAIN-CONTAINING PROTEIN 5"/>
    <property type="match status" value="1"/>
</dbReference>
<dbReference type="Gene3D" id="2.10.50.10">
    <property type="entry name" value="Tumor Necrosis Factor Receptor, subunit A, domain 2"/>
    <property type="match status" value="2"/>
</dbReference>
<evidence type="ECO:0000256" key="7">
    <source>
        <dbReference type="ARBA" id="ARBA00023136"/>
    </source>
</evidence>
<evidence type="ECO:0000256" key="5">
    <source>
        <dbReference type="ARBA" id="ARBA00022737"/>
    </source>
</evidence>
<dbReference type="FunFam" id="3.10.250.10:FF:000016">
    <property type="entry name" value="Scavenger receptor cysteine-rich protein type 12"/>
    <property type="match status" value="1"/>
</dbReference>
<keyword evidence="4" id="KW-0732">Signal</keyword>
<dbReference type="OrthoDB" id="10035969at2759"/>
<feature type="region of interest" description="Disordered" evidence="10">
    <location>
        <begin position="1294"/>
        <end position="1320"/>
    </location>
</feature>
<evidence type="ECO:0000256" key="10">
    <source>
        <dbReference type="SAM" id="MobiDB-lite"/>
    </source>
</evidence>
<dbReference type="Pfam" id="PF24681">
    <property type="entry name" value="Kelch_KLHDC2_KLHL20_DRC7"/>
    <property type="match status" value="1"/>
</dbReference>
<evidence type="ECO:0000256" key="11">
    <source>
        <dbReference type="SAM" id="Phobius"/>
    </source>
</evidence>
<dbReference type="SMART" id="SM01411">
    <property type="entry name" value="Ephrin_rec_like"/>
    <property type="match status" value="5"/>
</dbReference>
<name>A0A812U2C9_9DINO</name>
<keyword evidence="8" id="KW-1015">Disulfide bond</keyword>
<dbReference type="PROSITE" id="PS50287">
    <property type="entry name" value="SRCR_2"/>
    <property type="match status" value="1"/>
</dbReference>
<evidence type="ECO:0000256" key="4">
    <source>
        <dbReference type="ARBA" id="ARBA00022729"/>
    </source>
</evidence>
<feature type="transmembrane region" description="Helical" evidence="11">
    <location>
        <begin position="1453"/>
        <end position="1474"/>
    </location>
</feature>
<organism evidence="13 14">
    <name type="scientific">Symbiodinium natans</name>
    <dbReference type="NCBI Taxonomy" id="878477"/>
    <lineage>
        <taxon>Eukaryota</taxon>
        <taxon>Sar</taxon>
        <taxon>Alveolata</taxon>
        <taxon>Dinophyceae</taxon>
        <taxon>Suessiales</taxon>
        <taxon>Symbiodiniaceae</taxon>
        <taxon>Symbiodinium</taxon>
    </lineage>
</organism>
<reference evidence="13" key="1">
    <citation type="submission" date="2021-02" db="EMBL/GenBank/DDBJ databases">
        <authorList>
            <person name="Dougan E. K."/>
            <person name="Rhodes N."/>
            <person name="Thang M."/>
            <person name="Chan C."/>
        </authorList>
    </citation>
    <scope>NUCLEOTIDE SEQUENCE</scope>
</reference>
<dbReference type="GO" id="GO:0016020">
    <property type="term" value="C:membrane"/>
    <property type="evidence" value="ECO:0007669"/>
    <property type="project" value="UniProtKB-SubCell"/>
</dbReference>
<feature type="region of interest" description="Disordered" evidence="10">
    <location>
        <begin position="1342"/>
        <end position="1369"/>
    </location>
</feature>
<evidence type="ECO:0000313" key="14">
    <source>
        <dbReference type="Proteomes" id="UP000604046"/>
    </source>
</evidence>
<dbReference type="Proteomes" id="UP000604046">
    <property type="component" value="Unassembled WGS sequence"/>
</dbReference>
<keyword evidence="6 11" id="KW-1133">Transmembrane helix</keyword>
<dbReference type="Gene3D" id="2.120.10.80">
    <property type="entry name" value="Kelch-type beta propeller"/>
    <property type="match status" value="1"/>
</dbReference>
<dbReference type="InterPro" id="IPR015915">
    <property type="entry name" value="Kelch-typ_b-propeller"/>
</dbReference>
<dbReference type="InterPro" id="IPR036772">
    <property type="entry name" value="SRCR-like_dom_sf"/>
</dbReference>
<proteinExistence type="predicted"/>
<dbReference type="InterPro" id="IPR001190">
    <property type="entry name" value="SRCR"/>
</dbReference>
<keyword evidence="2" id="KW-0880">Kelch repeat</keyword>
<sequence>MIHDLYCSCGRASQVVLCPALFRNTMGLSLQTTSFLCFLVVHTDAEQDNWVLVTLRTGEICHNRWGTLCPWWTLGDDASGKWLLETITFGQLGIGSTASVRNSPNTLTLVPSQLFASPEPWELDGVRLASDASEALELSYNGSWGLICDDGWDDAAARVSCRDLGLAGGKALFTDFDSSRDGEILVDGLTCLGDEVSLRNCSFKGWKNHDCTAREMAGVQCQLDAWTQYSVVAPAGREGHSLVWDDETQSAFLFGGQASHRFQYFSDLWRLSFPFTWAQLSAGPPTRSGHSAVWDAASRSMLIFAGRYLSTFYNDLWQYFTATDSWQPLQALHGIPSARIDHTAVWDMAHRAMFIFAGEGSGGPLNDLSRYSLTRNSWSTSSATSPSPRSGHAAVWDPTTMCMLVFAGWTGAEYLGDLHLYNWWTDQWTELLPTSGVPSARGGHAAAWDPRSMSMFIFAGTQNDTGELSYDRALYRHSLLSNTWAQLPGEGGPVARAQAAMAWGKGSQERYGLLVFGGFNTLYLEDTWRYAASPMSTVPVMRCQIGQDCTLNFSAPDSSLHAAARVTVKQACVDREVVPGLAIAELAEADILEHGFRVGSPLFLQPGHHRLCVCPNQACNQTTDFSDDLGVFIVEGPLPNQSRTCFTGEDCVVPVQGIGMSLNDTVMALAQCGGSLATAIFGEQTISVSFDDAADRFVVDLGFVDAASRPDTVHLCWCPAGCECSVPEAFRATAMQLHVVCPPGQYEVDGACQPCEPGFWVPFEGDVAGGSYCPGGGGSLPCPSSSSSSPGSSQISQCLCDPAHYWSTETSACINCPYGSTTLEPGATALSSCTCLPGFVNLQPDNPAICECGPGYGYDTSLRICEPCQKGTFKGVPGNQLCSVCPRDRSTLEVGSTSSADCRCQPGLVGIDNCTECFADFFCPGTGEAFECPNGATSPAGSTSASACICRPGYRLLESMCEPCQSGRYKLAPGNATECPFQCPTNSESGIGSTSLADCYCSPGYFAEQDVAGQLTRCATCAAQGQLRCLGGFQTIGNESVLHMRPIAEAGFFQTGRVVAIKCHVDAGENLSVCRGGGACLETENPTVNCVGNFSNECAEGSTGMLCGECPSGWSRQAFRRTCQPCDSSLFGPGSSILAHVSLKAALSLFVASTAATAAVRGNTKLLTSMIRIGQQWLAACSVIATFDLGQTRIISFSQQEPDNLDWPIAVTQAFRRLYEVMALTPTIAPVEFTVQCAAQEVSDGRGVQVMALGIYYLCLPAFVVVATILVCAAAVYVLVPVAGRYGRSFNEAAKRKKNKEKEENDKKNKEKEEDDKKKASEILEAEVEVCEEAGISFAEAGGDSEAGTGQASIPAQPITEGSDDEADEDVEVDEVLDALDFGLFTAWPDPRSLIVQSLPVIWVSLVSLWPSLLSGFLQLMWCVPLPEGDDQIVSRLLPSPDIVCGSPDHSPAAWLAIAGLIIWCLGTPLALALRLAFVRDRQAPDNFRQYGYFIQGFEPVYWWWDLLVKNADVGLMMTITYTSIVEAFEAKLLLFPVISGVQLATAAWVRPFANDQAQLLDVLEVMLCSVRFFLFSSIAAMLMLNPPPVATHSIAVGLFAMIALACLYLMIHALAQFLRDSSKSRPKKGHRFLVLLDNVRRASVNRALKVVQQADTEKMLVEWSFESEVVTVRPPRWAEVSRLRRLWGFLLRFGPSFQQAILLKVMEEFHTFLAEANQTKLPGMPVLCALATCQRSLPHLIVKSRMAEVWLRKLRSLAKKPGSNNCSPEDLARALTRLRQMVSTEALHLVQEAVMLFQRGLPQAIVAESAEHAAHDEIGDAGMVLAASGLEQVELS</sequence>
<comment type="caution">
    <text evidence="13">The sequence shown here is derived from an EMBL/GenBank/DDBJ whole genome shotgun (WGS) entry which is preliminary data.</text>
</comment>
<keyword evidence="14" id="KW-1185">Reference proteome</keyword>
<keyword evidence="3 11" id="KW-0812">Transmembrane</keyword>
<feature type="transmembrane region" description="Helical" evidence="11">
    <location>
        <begin position="1255"/>
        <end position="1280"/>
    </location>
</feature>
<dbReference type="Pfam" id="PF00530">
    <property type="entry name" value="SRCR"/>
    <property type="match status" value="1"/>
</dbReference>
<keyword evidence="7 11" id="KW-0472">Membrane</keyword>
<evidence type="ECO:0000256" key="6">
    <source>
        <dbReference type="ARBA" id="ARBA00022989"/>
    </source>
</evidence>
<evidence type="ECO:0000256" key="1">
    <source>
        <dbReference type="ARBA" id="ARBA00004167"/>
    </source>
</evidence>
<feature type="transmembrane region" description="Helical" evidence="11">
    <location>
        <begin position="1560"/>
        <end position="1583"/>
    </location>
</feature>
<dbReference type="PANTHER" id="PTHR46093:SF18">
    <property type="entry name" value="FIBRONECTIN TYPE-III DOMAIN-CONTAINING PROTEIN"/>
    <property type="match status" value="1"/>
</dbReference>
<accession>A0A812U2C9</accession>
<dbReference type="Gene3D" id="3.10.250.10">
    <property type="entry name" value="SRCR-like domain"/>
    <property type="match status" value="1"/>
</dbReference>
<dbReference type="EMBL" id="CAJNDS010002636">
    <property type="protein sequence ID" value="CAE7553076.1"/>
    <property type="molecule type" value="Genomic_DNA"/>
</dbReference>